<feature type="transmembrane region" description="Helical" evidence="8">
    <location>
        <begin position="80"/>
        <end position="107"/>
    </location>
</feature>
<evidence type="ECO:0000256" key="2">
    <source>
        <dbReference type="ARBA" id="ARBA00022475"/>
    </source>
</evidence>
<keyword evidence="3" id="KW-0645">Protease</keyword>
<evidence type="ECO:0000313" key="10">
    <source>
        <dbReference type="Proteomes" id="UP000540506"/>
    </source>
</evidence>
<dbReference type="GO" id="GO:0006508">
    <property type="term" value="P:proteolysis"/>
    <property type="evidence" value="ECO:0007669"/>
    <property type="project" value="UniProtKB-KW"/>
</dbReference>
<dbReference type="Proteomes" id="UP000540506">
    <property type="component" value="Unassembled WGS sequence"/>
</dbReference>
<keyword evidence="10" id="KW-1185">Reference proteome</keyword>
<name>A0A7W7RAL9_KITKI</name>
<dbReference type="GO" id="GO:0008233">
    <property type="term" value="F:peptidase activity"/>
    <property type="evidence" value="ECO:0007669"/>
    <property type="project" value="UniProtKB-KW"/>
</dbReference>
<organism evidence="9 10">
    <name type="scientific">Kitasatospora kifunensis</name>
    <name type="common">Streptomyces kifunensis</name>
    <dbReference type="NCBI Taxonomy" id="58351"/>
    <lineage>
        <taxon>Bacteria</taxon>
        <taxon>Bacillati</taxon>
        <taxon>Actinomycetota</taxon>
        <taxon>Actinomycetes</taxon>
        <taxon>Kitasatosporales</taxon>
        <taxon>Streptomycetaceae</taxon>
        <taxon>Kitasatospora</taxon>
    </lineage>
</organism>
<evidence type="ECO:0000313" key="9">
    <source>
        <dbReference type="EMBL" id="MBB4928163.1"/>
    </source>
</evidence>
<accession>A0A7W7RAL9</accession>
<comment type="subcellular location">
    <subcellularLocation>
        <location evidence="1">Cell membrane</location>
        <topology evidence="1">Multi-pass membrane protein</topology>
    </subcellularLocation>
</comment>
<keyword evidence="7 8" id="KW-0472">Membrane</keyword>
<keyword evidence="2" id="KW-1003">Cell membrane</keyword>
<feature type="transmembrane region" description="Helical" evidence="8">
    <location>
        <begin position="119"/>
        <end position="141"/>
    </location>
</feature>
<dbReference type="AlphaFoldDB" id="A0A7W7RAL9"/>
<dbReference type="EMBL" id="JACHJV010000002">
    <property type="protein sequence ID" value="MBB4928163.1"/>
    <property type="molecule type" value="Genomic_DNA"/>
</dbReference>
<evidence type="ECO:0000256" key="6">
    <source>
        <dbReference type="ARBA" id="ARBA00022989"/>
    </source>
</evidence>
<feature type="transmembrane region" description="Helical" evidence="8">
    <location>
        <begin position="153"/>
        <end position="176"/>
    </location>
</feature>
<sequence length="197" mass="20670">MNTAPGAGALLRSPRYLLVRPLLALAALSVAVASVREAALIRAAESSSAAVILRSVFGLQAVGFPRTADFYLRIEPERWIGLHVATSCSTAMLLPGLAAMTAVLLLLRPLPPLATLSALVAATAVLFTCNLGRILMISLAAEWGGGRGFHLAHTWLGTAVTIAAATLAAGVYLHILSQGKRSRVTRTRQNPTPTVRS</sequence>
<evidence type="ECO:0000256" key="8">
    <source>
        <dbReference type="SAM" id="Phobius"/>
    </source>
</evidence>
<evidence type="ECO:0000256" key="3">
    <source>
        <dbReference type="ARBA" id="ARBA00022670"/>
    </source>
</evidence>
<evidence type="ECO:0000256" key="4">
    <source>
        <dbReference type="ARBA" id="ARBA00022692"/>
    </source>
</evidence>
<keyword evidence="4 8" id="KW-0812">Transmembrane</keyword>
<dbReference type="InterPro" id="IPR019127">
    <property type="entry name" value="Exosortase"/>
</dbReference>
<dbReference type="NCBIfam" id="TIGR04178">
    <property type="entry name" value="exo_archaeo"/>
    <property type="match status" value="1"/>
</dbReference>
<dbReference type="InterPro" id="IPR026392">
    <property type="entry name" value="Exo/Archaeosortase_dom"/>
</dbReference>
<evidence type="ECO:0000256" key="5">
    <source>
        <dbReference type="ARBA" id="ARBA00022801"/>
    </source>
</evidence>
<evidence type="ECO:0000256" key="1">
    <source>
        <dbReference type="ARBA" id="ARBA00004651"/>
    </source>
</evidence>
<gene>
    <name evidence="9" type="ORF">FHR34_007258</name>
</gene>
<dbReference type="Pfam" id="PF09721">
    <property type="entry name" value="Exosortase_EpsH"/>
    <property type="match status" value="1"/>
</dbReference>
<protein>
    <submittedName>
        <fullName evidence="9">Exosortase/archaeosortase family protein</fullName>
    </submittedName>
</protein>
<reference evidence="9 10" key="1">
    <citation type="submission" date="2020-08" db="EMBL/GenBank/DDBJ databases">
        <title>Sequencing the genomes of 1000 actinobacteria strains.</title>
        <authorList>
            <person name="Klenk H.-P."/>
        </authorList>
    </citation>
    <scope>NUCLEOTIDE SEQUENCE [LARGE SCALE GENOMIC DNA]</scope>
    <source>
        <strain evidence="9 10">DSM 41654</strain>
    </source>
</reference>
<comment type="caution">
    <text evidence="9">The sequence shown here is derived from an EMBL/GenBank/DDBJ whole genome shotgun (WGS) entry which is preliminary data.</text>
</comment>
<keyword evidence="6 8" id="KW-1133">Transmembrane helix</keyword>
<evidence type="ECO:0000256" key="7">
    <source>
        <dbReference type="ARBA" id="ARBA00023136"/>
    </source>
</evidence>
<proteinExistence type="predicted"/>
<keyword evidence="5" id="KW-0378">Hydrolase</keyword>
<dbReference type="GO" id="GO:0005886">
    <property type="term" value="C:plasma membrane"/>
    <property type="evidence" value="ECO:0007669"/>
    <property type="project" value="UniProtKB-SubCell"/>
</dbReference>
<dbReference type="RefSeq" id="WP_184945121.1">
    <property type="nucleotide sequence ID" value="NZ_JACHJV010000002.1"/>
</dbReference>